<dbReference type="EMBL" id="LAJY01000019">
    <property type="protein sequence ID" value="KJV11003.1"/>
    <property type="molecule type" value="Genomic_DNA"/>
</dbReference>
<sequence length="258" mass="27757">MLLAIDAGNTNTEFALIDGTELRNSWRMSTDPRRTADEYAVWLTQLMALDGVTRDAVTASIIATVVPEALFNLTGLCRKYFNGPPMVVGDPSVKMTIRAVIDRPEEVGADRLVTALAARDLYGCPLIVVDFGTATTFDVIDGDGNFAGGVIAPGINLSLQALYMAAAKLPRVAVRPTPTVIARSTVPAMQSGVFWGYIGLIEGLVRRMRAELGQNVPVVATGGLAPMFAGATDHITHIDRDLIMRGLVTLYQHNRLES</sequence>
<comment type="pathway">
    <text evidence="4 16">Cofactor biosynthesis; coenzyme A biosynthesis; CoA from (R)-pantothenate: step 1/5.</text>
</comment>
<dbReference type="OrthoDB" id="9804707at2"/>
<proteinExistence type="inferred from homology"/>
<dbReference type="AlphaFoldDB" id="A0A0F3IWQ5"/>
<dbReference type="EC" id="2.7.1.33" evidence="6 16"/>
<evidence type="ECO:0000256" key="3">
    <source>
        <dbReference type="ARBA" id="ARBA00004496"/>
    </source>
</evidence>
<dbReference type="GO" id="GO:0015937">
    <property type="term" value="P:coenzyme A biosynthetic process"/>
    <property type="evidence" value="ECO:0007669"/>
    <property type="project" value="UniProtKB-UniRule"/>
</dbReference>
<comment type="cofactor">
    <cofactor evidence="2">
        <name>K(+)</name>
        <dbReference type="ChEBI" id="CHEBI:29103"/>
    </cofactor>
</comment>
<dbReference type="SUPFAM" id="SSF53067">
    <property type="entry name" value="Actin-like ATPase domain"/>
    <property type="match status" value="2"/>
</dbReference>
<dbReference type="UniPathway" id="UPA00241">
    <property type="reaction ID" value="UER00352"/>
</dbReference>
<keyword evidence="7 16" id="KW-0963">Cytoplasm</keyword>
<evidence type="ECO:0000256" key="12">
    <source>
        <dbReference type="ARBA" id="ARBA00022958"/>
    </source>
</evidence>
<feature type="binding site" evidence="16">
    <location>
        <position position="185"/>
    </location>
    <ligand>
        <name>substrate</name>
    </ligand>
</feature>
<evidence type="ECO:0000256" key="1">
    <source>
        <dbReference type="ARBA" id="ARBA00001206"/>
    </source>
</evidence>
<evidence type="ECO:0000313" key="18">
    <source>
        <dbReference type="Proteomes" id="UP000033774"/>
    </source>
</evidence>
<keyword evidence="11 16" id="KW-0067">ATP-binding</keyword>
<keyword evidence="16" id="KW-0479">Metal-binding</keyword>
<feature type="binding site" evidence="16">
    <location>
        <begin position="6"/>
        <end position="13"/>
    </location>
    <ligand>
        <name>ATP</name>
        <dbReference type="ChEBI" id="CHEBI:30616"/>
    </ligand>
</feature>
<dbReference type="GO" id="GO:0005737">
    <property type="term" value="C:cytoplasm"/>
    <property type="evidence" value="ECO:0007669"/>
    <property type="project" value="UniProtKB-SubCell"/>
</dbReference>
<evidence type="ECO:0000256" key="11">
    <source>
        <dbReference type="ARBA" id="ARBA00022840"/>
    </source>
</evidence>
<evidence type="ECO:0000256" key="7">
    <source>
        <dbReference type="ARBA" id="ARBA00022490"/>
    </source>
</evidence>
<feature type="binding site" evidence="16">
    <location>
        <position position="133"/>
    </location>
    <ligand>
        <name>ATP</name>
        <dbReference type="ChEBI" id="CHEBI:30616"/>
    </ligand>
</feature>
<name>A0A0F3IWQ5_9PROT</name>
<keyword evidence="12 16" id="KW-0630">Potassium</keyword>
<dbReference type="Proteomes" id="UP000033774">
    <property type="component" value="Unassembled WGS sequence"/>
</dbReference>
<reference evidence="17 18" key="1">
    <citation type="submission" date="2015-03" db="EMBL/GenBank/DDBJ databases">
        <title>Draft genome sequence of Elstera litoralis.</title>
        <authorList>
            <person name="Rahalkar M.C."/>
            <person name="Dhakephalkar P.K."/>
            <person name="Pore S.D."/>
            <person name="Arora P."/>
            <person name="Kapse N.G."/>
            <person name="Pandit P.S."/>
        </authorList>
    </citation>
    <scope>NUCLEOTIDE SEQUENCE [LARGE SCALE GENOMIC DNA]</scope>
    <source>
        <strain evidence="17 18">Dia-1</strain>
    </source>
</reference>
<evidence type="ECO:0000256" key="5">
    <source>
        <dbReference type="ARBA" id="ARBA00011738"/>
    </source>
</evidence>
<evidence type="ECO:0000256" key="13">
    <source>
        <dbReference type="ARBA" id="ARBA00022993"/>
    </source>
</evidence>
<keyword evidence="18" id="KW-1185">Reference proteome</keyword>
<keyword evidence="8 16" id="KW-0808">Transferase</keyword>
<feature type="active site" description="Proton acceptor" evidence="16">
    <location>
        <position position="110"/>
    </location>
</feature>
<dbReference type="Pfam" id="PF03309">
    <property type="entry name" value="Pan_kinase"/>
    <property type="match status" value="1"/>
</dbReference>
<comment type="caution">
    <text evidence="16">Lacks conserved residue(s) required for the propagation of feature annotation.</text>
</comment>
<keyword evidence="10 16" id="KW-0418">Kinase</keyword>
<evidence type="ECO:0000256" key="8">
    <source>
        <dbReference type="ARBA" id="ARBA00022679"/>
    </source>
</evidence>
<dbReference type="PANTHER" id="PTHR34265:SF1">
    <property type="entry name" value="TYPE III PANTOTHENATE KINASE"/>
    <property type="match status" value="1"/>
</dbReference>
<dbReference type="GO" id="GO:0005524">
    <property type="term" value="F:ATP binding"/>
    <property type="evidence" value="ECO:0007669"/>
    <property type="project" value="UniProtKB-UniRule"/>
</dbReference>
<comment type="catalytic activity">
    <reaction evidence="1 16">
        <text>(R)-pantothenate + ATP = (R)-4'-phosphopantothenate + ADP + H(+)</text>
        <dbReference type="Rhea" id="RHEA:16373"/>
        <dbReference type="ChEBI" id="CHEBI:10986"/>
        <dbReference type="ChEBI" id="CHEBI:15378"/>
        <dbReference type="ChEBI" id="CHEBI:29032"/>
        <dbReference type="ChEBI" id="CHEBI:30616"/>
        <dbReference type="ChEBI" id="CHEBI:456216"/>
        <dbReference type="EC" id="2.7.1.33"/>
    </reaction>
</comment>
<evidence type="ECO:0000256" key="16">
    <source>
        <dbReference type="HAMAP-Rule" id="MF_01274"/>
    </source>
</evidence>
<evidence type="ECO:0000256" key="10">
    <source>
        <dbReference type="ARBA" id="ARBA00022777"/>
    </source>
</evidence>
<dbReference type="InterPro" id="IPR043129">
    <property type="entry name" value="ATPase_NBD"/>
</dbReference>
<dbReference type="PANTHER" id="PTHR34265">
    <property type="entry name" value="TYPE III PANTOTHENATE KINASE"/>
    <property type="match status" value="1"/>
</dbReference>
<dbReference type="NCBIfam" id="TIGR00671">
    <property type="entry name" value="baf"/>
    <property type="match status" value="1"/>
</dbReference>
<dbReference type="Gene3D" id="3.30.420.40">
    <property type="match status" value="2"/>
</dbReference>
<dbReference type="NCBIfam" id="NF009855">
    <property type="entry name" value="PRK13321.1"/>
    <property type="match status" value="1"/>
</dbReference>
<comment type="subcellular location">
    <subcellularLocation>
        <location evidence="3 16">Cytoplasm</location>
    </subcellularLocation>
</comment>
<dbReference type="HAMAP" id="MF_01274">
    <property type="entry name" value="Pantothen_kinase_3"/>
    <property type="match status" value="1"/>
</dbReference>
<accession>A0A0F3IWQ5</accession>
<comment type="cofactor">
    <cofactor evidence="16">
        <name>NH4(+)</name>
        <dbReference type="ChEBI" id="CHEBI:28938"/>
    </cofactor>
    <cofactor evidence="16">
        <name>K(+)</name>
        <dbReference type="ChEBI" id="CHEBI:29103"/>
    </cofactor>
    <text evidence="16">A monovalent cation. Ammonium or potassium.</text>
</comment>
<keyword evidence="9 16" id="KW-0547">Nucleotide-binding</keyword>
<evidence type="ECO:0000256" key="14">
    <source>
        <dbReference type="ARBA" id="ARBA00038036"/>
    </source>
</evidence>
<dbReference type="GO" id="GO:0046872">
    <property type="term" value="F:metal ion binding"/>
    <property type="evidence" value="ECO:0007669"/>
    <property type="project" value="UniProtKB-KW"/>
</dbReference>
<dbReference type="GO" id="GO:0004594">
    <property type="term" value="F:pantothenate kinase activity"/>
    <property type="evidence" value="ECO:0007669"/>
    <property type="project" value="UniProtKB-UniRule"/>
</dbReference>
<keyword evidence="13 16" id="KW-0173">Coenzyme A biosynthesis</keyword>
<evidence type="ECO:0000256" key="6">
    <source>
        <dbReference type="ARBA" id="ARBA00012102"/>
    </source>
</evidence>
<comment type="function">
    <text evidence="16">Catalyzes the phosphorylation of pantothenate (Pan), the first step in CoA biosynthesis.</text>
</comment>
<evidence type="ECO:0000256" key="2">
    <source>
        <dbReference type="ARBA" id="ARBA00001958"/>
    </source>
</evidence>
<evidence type="ECO:0000256" key="4">
    <source>
        <dbReference type="ARBA" id="ARBA00005225"/>
    </source>
</evidence>
<dbReference type="RefSeq" id="WP_045774276.1">
    <property type="nucleotide sequence ID" value="NZ_LAJY01000019.1"/>
</dbReference>
<dbReference type="CDD" id="cd24015">
    <property type="entry name" value="ASKHA_NBD_PanK-III"/>
    <property type="match status" value="1"/>
</dbReference>
<evidence type="ECO:0000256" key="15">
    <source>
        <dbReference type="ARBA" id="ARBA00040883"/>
    </source>
</evidence>
<protein>
    <recommendedName>
        <fullName evidence="15 16">Type III pantothenate kinase</fullName>
        <ecNumber evidence="6 16">2.7.1.33</ecNumber>
    </recommendedName>
    <alternativeName>
        <fullName evidence="16">PanK-III</fullName>
    </alternativeName>
    <alternativeName>
        <fullName evidence="16">Pantothenic acid kinase</fullName>
    </alternativeName>
</protein>
<gene>
    <name evidence="16" type="primary">coaX</name>
    <name evidence="17" type="ORF">VZ95_01285</name>
</gene>
<dbReference type="NCBIfam" id="NF009844">
    <property type="entry name" value="PRK13318.1-2"/>
    <property type="match status" value="1"/>
</dbReference>
<comment type="subunit">
    <text evidence="5 16">Homodimer.</text>
</comment>
<evidence type="ECO:0000256" key="9">
    <source>
        <dbReference type="ARBA" id="ARBA00022741"/>
    </source>
</evidence>
<organism evidence="17 18">
    <name type="scientific">Elstera litoralis</name>
    <dbReference type="NCBI Taxonomy" id="552518"/>
    <lineage>
        <taxon>Bacteria</taxon>
        <taxon>Pseudomonadati</taxon>
        <taxon>Pseudomonadota</taxon>
        <taxon>Alphaproteobacteria</taxon>
        <taxon>Rhodospirillales</taxon>
        <taxon>Rhodospirillaceae</taxon>
        <taxon>Elstera</taxon>
    </lineage>
</organism>
<comment type="caution">
    <text evidence="17">The sequence shown here is derived from an EMBL/GenBank/DDBJ whole genome shotgun (WGS) entry which is preliminary data.</text>
</comment>
<evidence type="ECO:0000313" key="17">
    <source>
        <dbReference type="EMBL" id="KJV11003.1"/>
    </source>
</evidence>
<dbReference type="NCBIfam" id="NF009848">
    <property type="entry name" value="PRK13318.1-6"/>
    <property type="match status" value="1"/>
</dbReference>
<dbReference type="PATRIC" id="fig|552518.3.peg.907"/>
<dbReference type="InterPro" id="IPR004619">
    <property type="entry name" value="Type_III_PanK"/>
</dbReference>
<feature type="binding site" evidence="16">
    <location>
        <begin position="108"/>
        <end position="111"/>
    </location>
    <ligand>
        <name>substrate</name>
    </ligand>
</feature>
<feature type="binding site" evidence="16">
    <location>
        <position position="130"/>
    </location>
    <ligand>
        <name>K(+)</name>
        <dbReference type="ChEBI" id="CHEBI:29103"/>
    </ligand>
</feature>
<comment type="similarity">
    <text evidence="14 16">Belongs to the type III pantothenate kinase family.</text>
</comment>